<dbReference type="EMBL" id="QJKJ01005087">
    <property type="protein sequence ID" value="RDX91554.1"/>
    <property type="molecule type" value="Genomic_DNA"/>
</dbReference>
<proteinExistence type="predicted"/>
<keyword evidence="1" id="KW-0472">Membrane</keyword>
<name>A0A371GLY7_MUCPR</name>
<gene>
    <name evidence="2" type="ORF">CR513_26449</name>
</gene>
<keyword evidence="3" id="KW-1185">Reference proteome</keyword>
<organism evidence="2 3">
    <name type="scientific">Mucuna pruriens</name>
    <name type="common">Velvet bean</name>
    <name type="synonym">Dolichos pruriens</name>
    <dbReference type="NCBI Taxonomy" id="157652"/>
    <lineage>
        <taxon>Eukaryota</taxon>
        <taxon>Viridiplantae</taxon>
        <taxon>Streptophyta</taxon>
        <taxon>Embryophyta</taxon>
        <taxon>Tracheophyta</taxon>
        <taxon>Spermatophyta</taxon>
        <taxon>Magnoliopsida</taxon>
        <taxon>eudicotyledons</taxon>
        <taxon>Gunneridae</taxon>
        <taxon>Pentapetalae</taxon>
        <taxon>rosids</taxon>
        <taxon>fabids</taxon>
        <taxon>Fabales</taxon>
        <taxon>Fabaceae</taxon>
        <taxon>Papilionoideae</taxon>
        <taxon>50 kb inversion clade</taxon>
        <taxon>NPAAA clade</taxon>
        <taxon>indigoferoid/millettioid clade</taxon>
        <taxon>Phaseoleae</taxon>
        <taxon>Mucuna</taxon>
    </lineage>
</organism>
<comment type="caution">
    <text evidence="2">The sequence shown here is derived from an EMBL/GenBank/DDBJ whole genome shotgun (WGS) entry which is preliminary data.</text>
</comment>
<keyword evidence="1" id="KW-1133">Transmembrane helix</keyword>
<accession>A0A371GLY7</accession>
<feature type="non-terminal residue" evidence="2">
    <location>
        <position position="1"/>
    </location>
</feature>
<evidence type="ECO:0000313" key="3">
    <source>
        <dbReference type="Proteomes" id="UP000257109"/>
    </source>
</evidence>
<evidence type="ECO:0000256" key="1">
    <source>
        <dbReference type="SAM" id="Phobius"/>
    </source>
</evidence>
<keyword evidence="1" id="KW-0812">Transmembrane</keyword>
<protein>
    <submittedName>
        <fullName evidence="2">Uncharacterized protein</fullName>
    </submittedName>
</protein>
<sequence length="79" mass="9234">MSTSFILSNINLIYIIKLFTTLHCYITFLTNKCYILQNSNYKMIGTIENNGGCIFSKLLYRFKNKILPSYILPYYGTLD</sequence>
<dbReference type="Proteomes" id="UP000257109">
    <property type="component" value="Unassembled WGS sequence"/>
</dbReference>
<feature type="transmembrane region" description="Helical" evidence="1">
    <location>
        <begin position="12"/>
        <end position="34"/>
    </location>
</feature>
<dbReference type="AlphaFoldDB" id="A0A371GLY7"/>
<evidence type="ECO:0000313" key="2">
    <source>
        <dbReference type="EMBL" id="RDX91554.1"/>
    </source>
</evidence>
<reference evidence="2" key="1">
    <citation type="submission" date="2018-05" db="EMBL/GenBank/DDBJ databases">
        <title>Draft genome of Mucuna pruriens seed.</title>
        <authorList>
            <person name="Nnadi N.E."/>
            <person name="Vos R."/>
            <person name="Hasami M.H."/>
            <person name="Devisetty U.K."/>
            <person name="Aguiy J.C."/>
        </authorList>
    </citation>
    <scope>NUCLEOTIDE SEQUENCE [LARGE SCALE GENOMIC DNA]</scope>
    <source>
        <strain evidence="2">JCA_2017</strain>
    </source>
</reference>